<name>A0A0K9PP72_ZOSMR</name>
<keyword evidence="6" id="KW-1185">Reference proteome</keyword>
<feature type="repeat" description="RCC1" evidence="2">
    <location>
        <begin position="526"/>
        <end position="561"/>
    </location>
</feature>
<dbReference type="InterPro" id="IPR000408">
    <property type="entry name" value="Reg_chr_condens"/>
</dbReference>
<evidence type="ECO:0000256" key="1">
    <source>
        <dbReference type="ARBA" id="ARBA00022737"/>
    </source>
</evidence>
<proteinExistence type="predicted"/>
<feature type="repeat" description="RCC1" evidence="2">
    <location>
        <begin position="407"/>
        <end position="458"/>
    </location>
</feature>
<feature type="repeat" description="RCC1" evidence="2">
    <location>
        <begin position="459"/>
        <end position="525"/>
    </location>
</feature>
<reference evidence="6" key="1">
    <citation type="journal article" date="2016" name="Nature">
        <title>The genome of the seagrass Zostera marina reveals angiosperm adaptation to the sea.</title>
        <authorList>
            <person name="Olsen J.L."/>
            <person name="Rouze P."/>
            <person name="Verhelst B."/>
            <person name="Lin Y.-C."/>
            <person name="Bayer T."/>
            <person name="Collen J."/>
            <person name="Dattolo E."/>
            <person name="De Paoli E."/>
            <person name="Dittami S."/>
            <person name="Maumus F."/>
            <person name="Michel G."/>
            <person name="Kersting A."/>
            <person name="Lauritano C."/>
            <person name="Lohaus R."/>
            <person name="Toepel M."/>
            <person name="Tonon T."/>
            <person name="Vanneste K."/>
            <person name="Amirebrahimi M."/>
            <person name="Brakel J."/>
            <person name="Bostroem C."/>
            <person name="Chovatia M."/>
            <person name="Grimwood J."/>
            <person name="Jenkins J.W."/>
            <person name="Jueterbock A."/>
            <person name="Mraz A."/>
            <person name="Stam W.T."/>
            <person name="Tice H."/>
            <person name="Bornberg-Bauer E."/>
            <person name="Green P.J."/>
            <person name="Pearson G.A."/>
            <person name="Procaccini G."/>
            <person name="Duarte C.M."/>
            <person name="Schmutz J."/>
            <person name="Reusch T.B.H."/>
            <person name="Van de Peer Y."/>
        </authorList>
    </citation>
    <scope>NUCLEOTIDE SEQUENCE [LARGE SCALE GENOMIC DNA]</scope>
    <source>
        <strain evidence="6">cv. Finnish</strain>
    </source>
</reference>
<dbReference type="SUPFAM" id="SSF50985">
    <property type="entry name" value="RCC1/BLIP-II"/>
    <property type="match status" value="1"/>
</dbReference>
<dbReference type="PRINTS" id="PR00633">
    <property type="entry name" value="RCCNDNSATION"/>
</dbReference>
<dbReference type="PANTHER" id="PTHR22870">
    <property type="entry name" value="REGULATOR OF CHROMOSOME CONDENSATION"/>
    <property type="match status" value="1"/>
</dbReference>
<feature type="region of interest" description="Disordered" evidence="3">
    <location>
        <begin position="29"/>
        <end position="54"/>
    </location>
</feature>
<dbReference type="Pfam" id="PF00415">
    <property type="entry name" value="RCC1"/>
    <property type="match status" value="1"/>
</dbReference>
<dbReference type="EMBL" id="LFYR01000710">
    <property type="protein sequence ID" value="KMZ70749.1"/>
    <property type="molecule type" value="Genomic_DNA"/>
</dbReference>
<dbReference type="InterPro" id="IPR009091">
    <property type="entry name" value="RCC1/BLIP-II"/>
</dbReference>
<dbReference type="Gene3D" id="2.130.10.30">
    <property type="entry name" value="Regulator of chromosome condensation 1/beta-lactamase-inhibitor protein II"/>
    <property type="match status" value="2"/>
</dbReference>
<dbReference type="STRING" id="29655.A0A0K9PP72"/>
<feature type="repeat" description="RCC1" evidence="2">
    <location>
        <begin position="353"/>
        <end position="406"/>
    </location>
</feature>
<feature type="compositionally biased region" description="Low complexity" evidence="3">
    <location>
        <begin position="30"/>
        <end position="54"/>
    </location>
</feature>
<keyword evidence="1" id="KW-0677">Repeat</keyword>
<evidence type="ECO:0000256" key="2">
    <source>
        <dbReference type="PROSITE-ProRule" id="PRU00235"/>
    </source>
</evidence>
<evidence type="ECO:0000313" key="5">
    <source>
        <dbReference type="EMBL" id="KMZ70749.1"/>
    </source>
</evidence>
<feature type="repeat" description="RCC1" evidence="2">
    <location>
        <begin position="243"/>
        <end position="296"/>
    </location>
</feature>
<dbReference type="Pfam" id="PF25390">
    <property type="entry name" value="WD40_RLD"/>
    <property type="match status" value="1"/>
</dbReference>
<dbReference type="InterPro" id="IPR051210">
    <property type="entry name" value="Ub_ligase/GEF_domain"/>
</dbReference>
<feature type="domain" description="RCC1-like" evidence="4">
    <location>
        <begin position="253"/>
        <end position="556"/>
    </location>
</feature>
<feature type="repeat" description="RCC1" evidence="2">
    <location>
        <begin position="297"/>
        <end position="349"/>
    </location>
</feature>
<comment type="caution">
    <text evidence="5">The sequence shown here is derived from an EMBL/GenBank/DDBJ whole genome shotgun (WGS) entry which is preliminary data.</text>
</comment>
<dbReference type="InterPro" id="IPR058923">
    <property type="entry name" value="RCC1-like_dom"/>
</dbReference>
<dbReference type="OrthoDB" id="5981550at2759"/>
<evidence type="ECO:0000259" key="4">
    <source>
        <dbReference type="Pfam" id="PF25390"/>
    </source>
</evidence>
<dbReference type="PROSITE" id="PS00626">
    <property type="entry name" value="RCC1_2"/>
    <property type="match status" value="1"/>
</dbReference>
<evidence type="ECO:0000313" key="6">
    <source>
        <dbReference type="Proteomes" id="UP000036987"/>
    </source>
</evidence>
<evidence type="ECO:0000256" key="3">
    <source>
        <dbReference type="SAM" id="MobiDB-lite"/>
    </source>
</evidence>
<organism evidence="5 6">
    <name type="scientific">Zostera marina</name>
    <name type="common">Eelgrass</name>
    <dbReference type="NCBI Taxonomy" id="29655"/>
    <lineage>
        <taxon>Eukaryota</taxon>
        <taxon>Viridiplantae</taxon>
        <taxon>Streptophyta</taxon>
        <taxon>Embryophyta</taxon>
        <taxon>Tracheophyta</taxon>
        <taxon>Spermatophyta</taxon>
        <taxon>Magnoliopsida</taxon>
        <taxon>Liliopsida</taxon>
        <taxon>Zosteraceae</taxon>
        <taxon>Zostera</taxon>
    </lineage>
</organism>
<dbReference type="PANTHER" id="PTHR22870:SF24">
    <property type="entry name" value="REGULATOR OF CHROMOSOME CONDENSATION (RCC1) FAMILY PROTEIN"/>
    <property type="match status" value="1"/>
</dbReference>
<feature type="repeat" description="RCC1" evidence="2">
    <location>
        <begin position="191"/>
        <end position="242"/>
    </location>
</feature>
<protein>
    <submittedName>
        <fullName evidence="5">Regulator of chromosome condensation (RCC1) family protein</fullName>
    </submittedName>
</protein>
<dbReference type="PROSITE" id="PS50012">
    <property type="entry name" value="RCC1_3"/>
    <property type="match status" value="7"/>
</dbReference>
<accession>A0A0K9PP72</accession>
<sequence>MDGTTSEATPSVQYLNIVVDQQQLSLATVSTLQQSSSESPSPSPSSASTSLLASASSFERPSQRHCFGDSTPGEFPLAAKPSIVLHVLTHCNLDPKDLVGLEATCTFFRRPANFDPDNELSITELAALDMCMKRAIFKPMTSEERNYLKKLCGGSWKLVLRFLLAGEACSRREKSQAVAGPCHSIAVSSSGLVYSFGSNTYGQLGHGTLQDQWKPIPIRSLQGIRIMNVAAGAGKTMFVSDTGRVYGCGKETFGEGEYEAQGNKLVTIPQLVESLKNTFVVQTAIGNFFTAVLSREGNVYTFSWGDDARLCHQTDPNNQEPHLLTGGLENVPVVQIAAGYCYLLALACQPDGMSVYSVGCGLGGKLGHGTRTDEKYPKLIEQFKALNLQPMVVAAGAWHAAVVGKDGRVCTWGWGRYGCLGHGNEDYELLPKVVEGLSKVKAVHVATGDYTTFIVSEDGDVYSFGCGESSSLGHAAVVDGEGNRHTNVLVPQVVASLKQVQERVVQISLTNSIYWNAHTFALMESGKLYAFGSGDKGQLGVELASDQTERGDPEKVGIDLC</sequence>
<gene>
    <name evidence="5" type="ORF">ZOSMA_194G00120</name>
</gene>
<dbReference type="OMA" id="VEEEWRP"/>
<dbReference type="Proteomes" id="UP000036987">
    <property type="component" value="Unassembled WGS sequence"/>
</dbReference>
<dbReference type="AlphaFoldDB" id="A0A0K9PP72"/>